<feature type="compositionally biased region" description="Low complexity" evidence="1">
    <location>
        <begin position="454"/>
        <end position="466"/>
    </location>
</feature>
<evidence type="ECO:0000256" key="1">
    <source>
        <dbReference type="SAM" id="MobiDB-lite"/>
    </source>
</evidence>
<feature type="compositionally biased region" description="Low complexity" evidence="1">
    <location>
        <begin position="236"/>
        <end position="254"/>
    </location>
</feature>
<feature type="compositionally biased region" description="Acidic residues" evidence="1">
    <location>
        <begin position="442"/>
        <end position="452"/>
    </location>
</feature>
<feature type="compositionally biased region" description="Basic and acidic residues" evidence="1">
    <location>
        <begin position="295"/>
        <end position="308"/>
    </location>
</feature>
<feature type="compositionally biased region" description="Pro residues" evidence="1">
    <location>
        <begin position="597"/>
        <end position="617"/>
    </location>
</feature>
<feature type="compositionally biased region" description="Low complexity" evidence="1">
    <location>
        <begin position="324"/>
        <end position="339"/>
    </location>
</feature>
<dbReference type="AlphaFoldDB" id="A0A4S4L567"/>
<feature type="compositionally biased region" description="Low complexity" evidence="1">
    <location>
        <begin position="531"/>
        <end position="542"/>
    </location>
</feature>
<proteinExistence type="predicted"/>
<name>A0A4S4L567_9AGAM</name>
<feature type="region of interest" description="Disordered" evidence="1">
    <location>
        <begin position="150"/>
        <end position="172"/>
    </location>
</feature>
<feature type="compositionally biased region" description="Basic and acidic residues" evidence="1">
    <location>
        <begin position="70"/>
        <end position="79"/>
    </location>
</feature>
<dbReference type="EMBL" id="SGPK01000231">
    <property type="protein sequence ID" value="THH05878.1"/>
    <property type="molecule type" value="Genomic_DNA"/>
</dbReference>
<feature type="compositionally biased region" description="Basic and acidic residues" evidence="1">
    <location>
        <begin position="500"/>
        <end position="512"/>
    </location>
</feature>
<feature type="compositionally biased region" description="Basic and acidic residues" evidence="1">
    <location>
        <begin position="350"/>
        <end position="363"/>
    </location>
</feature>
<keyword evidence="3" id="KW-1185">Reference proteome</keyword>
<feature type="compositionally biased region" description="Polar residues" evidence="1">
    <location>
        <begin position="513"/>
        <end position="523"/>
    </location>
</feature>
<dbReference type="Proteomes" id="UP000308199">
    <property type="component" value="Unassembled WGS sequence"/>
</dbReference>
<evidence type="ECO:0000313" key="3">
    <source>
        <dbReference type="Proteomes" id="UP000308199"/>
    </source>
</evidence>
<feature type="compositionally biased region" description="Polar residues" evidence="1">
    <location>
        <begin position="284"/>
        <end position="294"/>
    </location>
</feature>
<reference evidence="2 3" key="1">
    <citation type="submission" date="2019-02" db="EMBL/GenBank/DDBJ databases">
        <title>Genome sequencing of the rare red list fungi Phellinidium pouzarii.</title>
        <authorList>
            <person name="Buettner E."/>
            <person name="Kellner H."/>
        </authorList>
    </citation>
    <scope>NUCLEOTIDE SEQUENCE [LARGE SCALE GENOMIC DNA]</scope>
    <source>
        <strain evidence="2 3">DSM 108285</strain>
    </source>
</reference>
<sequence length="617" mass="65746">MRIASGTSDPGNDTILPLLEEQANNTPVMIANRGVGMVSRPKTEPSRPPTAMLNWRILTTLPNFDDEDSSSERLPRELEGQTAAALEEPSSIRLVDASRRSASLPPIPGSVSEEYKPSNPSRSAAPILSAASPVSPLISAFQRALTPSSDFTRTNSGSTFHYPSLGSPSVSSRNALHSTDVLVKSATEGSAQSCSASFVPKLHVSSGLDSEQSGKALLPSNETWLNKSPMPPIPESLRSGGSMSSLGHTSSSLTNPTATPKARLRESQGSTGPSFIQHGPYGDTGTTLSRSNTQHTEHSSVAEHDRRLSTTTQATFGRPGQAESFSPPFSPTSIFVPSPASAVQGSMRHQVREGARSLPELDAHLAVPDDLTKPNSRRLTFELAREPSPPLTTSPLSHPPVLPALRSGSSPRPIPPTQLETTPPQRISVTRPLPLPQSPQEAEIDPYAENEDASSSSEHLLLPSSEIPHPELPGLRPLSPFTFDFHSRESSRSPSRSGKRKEDPSGHSKETSKTSTASGSHKSPGSKRSLKSLASAISSRSRSGSRERPKNRRVTFGDEPLPQVLLPDGSLKSNRSASVSGEGVDADIPESEGQPRRPLPSIPFLPPPPLSLRPRPA</sequence>
<comment type="caution">
    <text evidence="2">The sequence shown here is derived from an EMBL/GenBank/DDBJ whole genome shotgun (WGS) entry which is preliminary data.</text>
</comment>
<feature type="region of interest" description="Disordered" evidence="1">
    <location>
        <begin position="64"/>
        <end position="126"/>
    </location>
</feature>
<organism evidence="2 3">
    <name type="scientific">Phellinidium pouzarii</name>
    <dbReference type="NCBI Taxonomy" id="167371"/>
    <lineage>
        <taxon>Eukaryota</taxon>
        <taxon>Fungi</taxon>
        <taxon>Dikarya</taxon>
        <taxon>Basidiomycota</taxon>
        <taxon>Agaricomycotina</taxon>
        <taxon>Agaricomycetes</taxon>
        <taxon>Hymenochaetales</taxon>
        <taxon>Hymenochaetaceae</taxon>
        <taxon>Phellinidium</taxon>
    </lineage>
</organism>
<feature type="region of interest" description="Disordered" evidence="1">
    <location>
        <begin position="206"/>
        <end position="617"/>
    </location>
</feature>
<dbReference type="OrthoDB" id="3269884at2759"/>
<evidence type="ECO:0000313" key="2">
    <source>
        <dbReference type="EMBL" id="THH05878.1"/>
    </source>
</evidence>
<gene>
    <name evidence="2" type="ORF">EW145_g4482</name>
</gene>
<accession>A0A4S4L567</accession>
<protein>
    <submittedName>
        <fullName evidence="2">Uncharacterized protein</fullName>
    </submittedName>
</protein>
<feature type="compositionally biased region" description="Polar residues" evidence="1">
    <location>
        <begin position="418"/>
        <end position="428"/>
    </location>
</feature>
<feature type="compositionally biased region" description="Pro residues" evidence="1">
    <location>
        <begin position="387"/>
        <end position="402"/>
    </location>
</feature>